<dbReference type="Pfam" id="PF13487">
    <property type="entry name" value="HD_5"/>
    <property type="match status" value="1"/>
</dbReference>
<dbReference type="AlphaFoldDB" id="L1QK45"/>
<dbReference type="HOGENOM" id="CLU_000445_92_3_9"/>
<dbReference type="SUPFAM" id="SSF109604">
    <property type="entry name" value="HD-domain/PDEase-like"/>
    <property type="match status" value="1"/>
</dbReference>
<feature type="domain" description="HD-GYP" evidence="1">
    <location>
        <begin position="1"/>
        <end position="167"/>
    </location>
</feature>
<evidence type="ECO:0000259" key="1">
    <source>
        <dbReference type="PROSITE" id="PS51832"/>
    </source>
</evidence>
<protein>
    <submittedName>
        <fullName evidence="2">HD domain protein</fullName>
    </submittedName>
</protein>
<dbReference type="STRING" id="545697.HMPREF0216_00855"/>
<dbReference type="PATRIC" id="fig|545697.3.peg.842"/>
<comment type="caution">
    <text evidence="2">The sequence shown here is derived from an EMBL/GenBank/DDBJ whole genome shotgun (WGS) entry which is preliminary data.</text>
</comment>
<reference evidence="2 3" key="1">
    <citation type="submission" date="2012-05" db="EMBL/GenBank/DDBJ databases">
        <authorList>
            <person name="Weinstock G."/>
            <person name="Sodergren E."/>
            <person name="Lobos E.A."/>
            <person name="Fulton L."/>
            <person name="Fulton R."/>
            <person name="Courtney L."/>
            <person name="Fronick C."/>
            <person name="O'Laughlin M."/>
            <person name="Godfrey J."/>
            <person name="Wilson R.M."/>
            <person name="Miner T."/>
            <person name="Farmer C."/>
            <person name="Delehaunty K."/>
            <person name="Cordes M."/>
            <person name="Minx P."/>
            <person name="Tomlinson C."/>
            <person name="Chen J."/>
            <person name="Wollam A."/>
            <person name="Pepin K.H."/>
            <person name="Bhonagiri V."/>
            <person name="Zhang X."/>
            <person name="Suruliraj S."/>
            <person name="Warren W."/>
            <person name="Mitreva M."/>
            <person name="Mardis E.R."/>
            <person name="Wilson R.K."/>
        </authorList>
    </citation>
    <scope>NUCLEOTIDE SEQUENCE [LARGE SCALE GENOMIC DNA]</scope>
    <source>
        <strain evidence="2 3">DSM 1785</strain>
    </source>
</reference>
<dbReference type="Proteomes" id="UP000010420">
    <property type="component" value="Unassembled WGS sequence"/>
</dbReference>
<gene>
    <name evidence="2" type="ORF">HMPREF0216_00855</name>
</gene>
<dbReference type="Gene3D" id="1.10.3210.10">
    <property type="entry name" value="Hypothetical protein af1432"/>
    <property type="match status" value="1"/>
</dbReference>
<name>L1QK45_9CLOT</name>
<dbReference type="PANTHER" id="PTHR43155:SF2">
    <property type="entry name" value="CYCLIC DI-GMP PHOSPHODIESTERASE PA4108"/>
    <property type="match status" value="1"/>
</dbReference>
<keyword evidence="3" id="KW-1185">Reference proteome</keyword>
<dbReference type="InterPro" id="IPR003607">
    <property type="entry name" value="HD/PDEase_dom"/>
</dbReference>
<dbReference type="CDD" id="cd00077">
    <property type="entry name" value="HDc"/>
    <property type="match status" value="1"/>
</dbReference>
<dbReference type="InterPro" id="IPR037522">
    <property type="entry name" value="HD_GYP_dom"/>
</dbReference>
<dbReference type="PANTHER" id="PTHR43155">
    <property type="entry name" value="CYCLIC DI-GMP PHOSPHODIESTERASE PA4108-RELATED"/>
    <property type="match status" value="1"/>
</dbReference>
<accession>L1QK45</accession>
<sequence>MVIYSRIIAEGLGLDIEDKNNLVYGAYLHDIGKINISKEILNKKGKLTDEEWNELKQHPENGVEIIKPVKSLEKVIPLILHHHERYDGKGYPYNLKGEEIPYLSRILTIADSFDAMTSSRPYNIRKSYDEALEELKRCKGLQFDPELVDKFIEILSTHSDNALINDIRAIK</sequence>
<dbReference type="eggNOG" id="COG3437">
    <property type="taxonomic scope" value="Bacteria"/>
</dbReference>
<proteinExistence type="predicted"/>
<dbReference type="PROSITE" id="PS51832">
    <property type="entry name" value="HD_GYP"/>
    <property type="match status" value="1"/>
</dbReference>
<organism evidence="2 3">
    <name type="scientific">Clostridium celatum DSM 1785</name>
    <dbReference type="NCBI Taxonomy" id="545697"/>
    <lineage>
        <taxon>Bacteria</taxon>
        <taxon>Bacillati</taxon>
        <taxon>Bacillota</taxon>
        <taxon>Clostridia</taxon>
        <taxon>Eubacteriales</taxon>
        <taxon>Clostridiaceae</taxon>
        <taxon>Clostridium</taxon>
    </lineage>
</organism>
<evidence type="ECO:0000313" key="2">
    <source>
        <dbReference type="EMBL" id="EKY28333.1"/>
    </source>
</evidence>
<dbReference type="EMBL" id="AMEZ01000025">
    <property type="protein sequence ID" value="EKY28333.1"/>
    <property type="molecule type" value="Genomic_DNA"/>
</dbReference>
<evidence type="ECO:0000313" key="3">
    <source>
        <dbReference type="Proteomes" id="UP000010420"/>
    </source>
</evidence>